<reference evidence="1" key="1">
    <citation type="journal article" date="2020" name="Phytopathology">
        <title>Genome Sequence Resources of Colletotrichum truncatum, C. plurivorum, C. musicola, and C. sojae: Four Species Pathogenic to Soybean (Glycine max).</title>
        <authorList>
            <person name="Rogerio F."/>
            <person name="Boufleur T.R."/>
            <person name="Ciampi-Guillardi M."/>
            <person name="Sukno S.A."/>
            <person name="Thon M.R."/>
            <person name="Massola Junior N.S."/>
            <person name="Baroncelli R."/>
        </authorList>
    </citation>
    <scope>NUCLEOTIDE SEQUENCE</scope>
    <source>
        <strain evidence="1">LFN0074</strain>
    </source>
</reference>
<name>A0A8H6IN16_9PEZI</name>
<keyword evidence="2" id="KW-1185">Reference proteome</keyword>
<dbReference type="AlphaFoldDB" id="A0A8H6IN16"/>
<dbReference type="Proteomes" id="UP000639643">
    <property type="component" value="Unassembled WGS sequence"/>
</dbReference>
<dbReference type="OrthoDB" id="4267316at2759"/>
<organism evidence="1 2">
    <name type="scientific">Colletotrichum musicola</name>
    <dbReference type="NCBI Taxonomy" id="2175873"/>
    <lineage>
        <taxon>Eukaryota</taxon>
        <taxon>Fungi</taxon>
        <taxon>Dikarya</taxon>
        <taxon>Ascomycota</taxon>
        <taxon>Pezizomycotina</taxon>
        <taxon>Sordariomycetes</taxon>
        <taxon>Hypocreomycetidae</taxon>
        <taxon>Glomerellales</taxon>
        <taxon>Glomerellaceae</taxon>
        <taxon>Colletotrichum</taxon>
        <taxon>Colletotrichum orchidearum species complex</taxon>
    </lineage>
</organism>
<sequence>MADITSALVSALPLPTWTPPTWTPPTAVYTVGKELELFPFSPGPPHGTTDYGRRPLPATLEAGHIRDFDTDEAKYIKTKTTVKIDEVIRVDADRQSQIVRCKVLHAPMESRLNTYPLTMSLKNKNKKKVPIARSLTLTLKAYDYEYYPGCVGAPWGNGEEADANFSREFAFYGGWVMKIESKDKDGNLKPRYVSLLLTEYLYGYSIENLCYRKTNGDPNSRGGEVTPDPYPVPFSKATGGVTDVKFDEEM</sequence>
<dbReference type="EMBL" id="WIGM01001961">
    <property type="protein sequence ID" value="KAF6785958.1"/>
    <property type="molecule type" value="Genomic_DNA"/>
</dbReference>
<protein>
    <submittedName>
        <fullName evidence="1">Uncharacterized protein</fullName>
    </submittedName>
</protein>
<evidence type="ECO:0000313" key="1">
    <source>
        <dbReference type="EMBL" id="KAF6785958.1"/>
    </source>
</evidence>
<comment type="caution">
    <text evidence="1">The sequence shown here is derived from an EMBL/GenBank/DDBJ whole genome shotgun (WGS) entry which is preliminary data.</text>
</comment>
<gene>
    <name evidence="1" type="ORF">CMUS01_16536</name>
</gene>
<proteinExistence type="predicted"/>
<accession>A0A8H6IN16</accession>
<evidence type="ECO:0000313" key="2">
    <source>
        <dbReference type="Proteomes" id="UP000639643"/>
    </source>
</evidence>